<evidence type="ECO:0000259" key="9">
    <source>
        <dbReference type="Pfam" id="PF00733"/>
    </source>
</evidence>
<dbReference type="GO" id="GO:0006529">
    <property type="term" value="P:asparagine biosynthetic process"/>
    <property type="evidence" value="ECO:0007669"/>
    <property type="project" value="InterPro"/>
</dbReference>
<protein>
    <recommendedName>
        <fullName evidence="3">asparagine synthase (glutamine-hydrolyzing)</fullName>
        <ecNumber evidence="3">6.3.5.4</ecNumber>
    </recommendedName>
</protein>
<dbReference type="InterPro" id="IPR029055">
    <property type="entry name" value="Ntn_hydrolases_N"/>
</dbReference>
<comment type="catalytic activity">
    <reaction evidence="6">
        <text>L-aspartate + L-glutamine + ATP + H2O = L-asparagine + L-glutamate + AMP + diphosphate + H(+)</text>
        <dbReference type="Rhea" id="RHEA:12228"/>
        <dbReference type="ChEBI" id="CHEBI:15377"/>
        <dbReference type="ChEBI" id="CHEBI:15378"/>
        <dbReference type="ChEBI" id="CHEBI:29985"/>
        <dbReference type="ChEBI" id="CHEBI:29991"/>
        <dbReference type="ChEBI" id="CHEBI:30616"/>
        <dbReference type="ChEBI" id="CHEBI:33019"/>
        <dbReference type="ChEBI" id="CHEBI:58048"/>
        <dbReference type="ChEBI" id="CHEBI:58359"/>
        <dbReference type="ChEBI" id="CHEBI:456215"/>
        <dbReference type="EC" id="6.3.5.4"/>
    </reaction>
</comment>
<evidence type="ECO:0000256" key="2">
    <source>
        <dbReference type="ARBA" id="ARBA00005752"/>
    </source>
</evidence>
<dbReference type="EC" id="6.3.5.4" evidence="3"/>
<keyword evidence="12" id="KW-1185">Reference proteome</keyword>
<organism evidence="11 12">
    <name type="scientific">Geobacter hydrogenophilus</name>
    <dbReference type="NCBI Taxonomy" id="40983"/>
    <lineage>
        <taxon>Bacteria</taxon>
        <taxon>Pseudomonadati</taxon>
        <taxon>Thermodesulfobacteriota</taxon>
        <taxon>Desulfuromonadia</taxon>
        <taxon>Geobacterales</taxon>
        <taxon>Geobacteraceae</taxon>
        <taxon>Geobacter</taxon>
    </lineage>
</organism>
<gene>
    <name evidence="11" type="primary">asnB</name>
    <name evidence="11" type="ORF">GHYDROH2_27520</name>
</gene>
<dbReference type="Proteomes" id="UP001144352">
    <property type="component" value="Unassembled WGS sequence"/>
</dbReference>
<evidence type="ECO:0000313" key="12">
    <source>
        <dbReference type="Proteomes" id="UP001144352"/>
    </source>
</evidence>
<dbReference type="AlphaFoldDB" id="A0A9W6G2H0"/>
<dbReference type="InterPro" id="IPR014729">
    <property type="entry name" value="Rossmann-like_a/b/a_fold"/>
</dbReference>
<dbReference type="InterPro" id="IPR006426">
    <property type="entry name" value="Asn_synth_AEB"/>
</dbReference>
<dbReference type="Pfam" id="PF00733">
    <property type="entry name" value="Asn_synthase"/>
    <property type="match status" value="1"/>
</dbReference>
<feature type="site" description="Important for beta-aspartyl-AMP intermediate formation" evidence="8">
    <location>
        <position position="362"/>
    </location>
</feature>
<comment type="similarity">
    <text evidence="2">Belongs to the asparagine synthetase family.</text>
</comment>
<evidence type="ECO:0000256" key="6">
    <source>
        <dbReference type="ARBA" id="ARBA00048741"/>
    </source>
</evidence>
<dbReference type="SUPFAM" id="SSF56235">
    <property type="entry name" value="N-terminal nucleophile aminohydrolases (Ntn hydrolases)"/>
    <property type="match status" value="1"/>
</dbReference>
<comment type="pathway">
    <text evidence="1">Amino-acid biosynthesis; L-asparagine biosynthesis; L-asparagine from L-aspartate (L-Gln route): step 1/1.</text>
</comment>
<evidence type="ECO:0000256" key="7">
    <source>
        <dbReference type="PIRSR" id="PIRSR001589-2"/>
    </source>
</evidence>
<evidence type="ECO:0000256" key="3">
    <source>
        <dbReference type="ARBA" id="ARBA00012737"/>
    </source>
</evidence>
<name>A0A9W6G2H0_9BACT</name>
<feature type="domain" description="Asparagine synthetase" evidence="9">
    <location>
        <begin position="240"/>
        <end position="635"/>
    </location>
</feature>
<dbReference type="InterPro" id="IPR001962">
    <property type="entry name" value="Asn_synthase"/>
</dbReference>
<dbReference type="PIRSF" id="PIRSF001589">
    <property type="entry name" value="Asn_synthetase_glu-h"/>
    <property type="match status" value="1"/>
</dbReference>
<keyword evidence="5 7" id="KW-0067">ATP-binding</keyword>
<dbReference type="Gene3D" id="3.40.50.620">
    <property type="entry name" value="HUPs"/>
    <property type="match status" value="1"/>
</dbReference>
<evidence type="ECO:0000313" key="11">
    <source>
        <dbReference type="EMBL" id="GLI39251.1"/>
    </source>
</evidence>
<dbReference type="InterPro" id="IPR017932">
    <property type="entry name" value="GATase_2_dom"/>
</dbReference>
<evidence type="ECO:0000259" key="10">
    <source>
        <dbReference type="Pfam" id="PF13537"/>
    </source>
</evidence>
<dbReference type="Pfam" id="PF13537">
    <property type="entry name" value="GATase_7"/>
    <property type="match status" value="1"/>
</dbReference>
<feature type="domain" description="Glutamine amidotransferase type-2" evidence="10">
    <location>
        <begin position="66"/>
        <end position="167"/>
    </location>
</feature>
<evidence type="ECO:0000256" key="1">
    <source>
        <dbReference type="ARBA" id="ARBA00005187"/>
    </source>
</evidence>
<dbReference type="RefSeq" id="WP_214185143.1">
    <property type="nucleotide sequence ID" value="NZ_BSDS01000002.1"/>
</dbReference>
<dbReference type="GO" id="GO:0004066">
    <property type="term" value="F:asparagine synthase (glutamine-hydrolyzing) activity"/>
    <property type="evidence" value="ECO:0007669"/>
    <property type="project" value="UniProtKB-EC"/>
</dbReference>
<accession>A0A9W6G2H0</accession>
<dbReference type="PANTHER" id="PTHR43284">
    <property type="entry name" value="ASPARAGINE SYNTHETASE (GLUTAMINE-HYDROLYZING)"/>
    <property type="match status" value="1"/>
</dbReference>
<sequence length="656" mass="73556">MSQGIFGIIDFRNAIADRDALGNAMATYLKMSGRGEFSVSEGPGHLIGMQRSAADSPSRQTRIEHDPDAGLTAVIHGEVNNYRELLSQHPPSGRPCRGDLDLALRMYRGNGASFARSINGLFTIGILDEREKTFRIMNDRFGLAHQLYWTVADGRLIFATHLKTLLACPGVRRELDHEGLNLFLKYAYITSPWSVLKGINKLPPGHMLTFRDGKAETGPYWQFDAVTRPGMTMEEAIPAYRELLRGAIARRMGSDGSTGVMLSGGLDSSANAALAASCSSTPVKTFSIGFDDPRFDERPFARIVAKHFGTDHHEYTITGREIDDLPSLVWHLEEPYFEFGLFLTYMGLKSASGHVQAVIGGEGADQMYGTGGFAGGRPAAVHYLFRKSGMIGPARGVSRLLRGPLFYDSDNLGFQMRLFWNRAADLNDWYFYGYDGHELSRLYKNNRLAHVPRIFGEPCGSPESFAQVYLETQIEQDMRHYVNENVMVKSGRMADMLGLVLRESFLDADVADFLVSLPMPVKRGGGLVDHLRGRFKSKLLHRKAMEGILPPEIMSKPKQGGFVPVMIFLNDPVLRKRIYDKLLRSEVMGEYFRTDYLRTLFEKYESFQQGPVGWPNFLNSKANRILFLLTFDIWHHCYLANDPLGVTPPSLNEYLG</sequence>
<evidence type="ECO:0000256" key="5">
    <source>
        <dbReference type="ARBA" id="ARBA00022840"/>
    </source>
</evidence>
<dbReference type="GO" id="GO:0005524">
    <property type="term" value="F:ATP binding"/>
    <property type="evidence" value="ECO:0007669"/>
    <property type="project" value="UniProtKB-KW"/>
</dbReference>
<reference evidence="11" key="1">
    <citation type="submission" date="2022-12" db="EMBL/GenBank/DDBJ databases">
        <title>Reference genome sequencing for broad-spectrum identification of bacterial and archaeal isolates by mass spectrometry.</title>
        <authorList>
            <person name="Sekiguchi Y."/>
            <person name="Tourlousse D.M."/>
        </authorList>
    </citation>
    <scope>NUCLEOTIDE SEQUENCE</scope>
    <source>
        <strain evidence="11">H2</strain>
    </source>
</reference>
<dbReference type="EMBL" id="BSDS01000002">
    <property type="protein sequence ID" value="GLI39251.1"/>
    <property type="molecule type" value="Genomic_DNA"/>
</dbReference>
<keyword evidence="4 7" id="KW-0547">Nucleotide-binding</keyword>
<dbReference type="CDD" id="cd01991">
    <property type="entry name" value="Asn_synthase_B_C"/>
    <property type="match status" value="1"/>
</dbReference>
<dbReference type="Gene3D" id="3.60.20.10">
    <property type="entry name" value="Glutamine Phosphoribosylpyrophosphate, subunit 1, domain 1"/>
    <property type="match status" value="1"/>
</dbReference>
<evidence type="ECO:0000256" key="8">
    <source>
        <dbReference type="PIRSR" id="PIRSR001589-3"/>
    </source>
</evidence>
<comment type="caution">
    <text evidence="11">The sequence shown here is derived from an EMBL/GenBank/DDBJ whole genome shotgun (WGS) entry which is preliminary data.</text>
</comment>
<dbReference type="InterPro" id="IPR051786">
    <property type="entry name" value="ASN_synthetase/amidase"/>
</dbReference>
<dbReference type="GO" id="GO:0005829">
    <property type="term" value="C:cytosol"/>
    <property type="evidence" value="ECO:0007669"/>
    <property type="project" value="TreeGrafter"/>
</dbReference>
<dbReference type="SUPFAM" id="SSF52402">
    <property type="entry name" value="Adenine nucleotide alpha hydrolases-like"/>
    <property type="match status" value="1"/>
</dbReference>
<feature type="binding site" evidence="7">
    <location>
        <position position="99"/>
    </location>
    <ligand>
        <name>L-glutamine</name>
        <dbReference type="ChEBI" id="CHEBI:58359"/>
    </ligand>
</feature>
<evidence type="ECO:0000256" key="4">
    <source>
        <dbReference type="ARBA" id="ARBA00022741"/>
    </source>
</evidence>
<feature type="binding site" evidence="7">
    <location>
        <position position="288"/>
    </location>
    <ligand>
        <name>ATP</name>
        <dbReference type="ChEBI" id="CHEBI:30616"/>
    </ligand>
</feature>
<proteinExistence type="inferred from homology"/>
<dbReference type="PANTHER" id="PTHR43284:SF1">
    <property type="entry name" value="ASPARAGINE SYNTHETASE"/>
    <property type="match status" value="1"/>
</dbReference>